<gene>
    <name evidence="16" type="ORF">CTEN210_05556</name>
</gene>
<evidence type="ECO:0000256" key="2">
    <source>
        <dbReference type="ARBA" id="ARBA00010720"/>
    </source>
</evidence>
<evidence type="ECO:0000256" key="11">
    <source>
        <dbReference type="PIRNR" id="PIRNR037093"/>
    </source>
</evidence>
<comment type="similarity">
    <text evidence="2 11">Belongs to the COPG family.</text>
</comment>
<dbReference type="FunFam" id="2.60.40.1480:FF:000001">
    <property type="entry name" value="Coatomer subunit gamma"/>
    <property type="match status" value="1"/>
</dbReference>
<dbReference type="GO" id="GO:0006891">
    <property type="term" value="P:intra-Golgi vesicle-mediated transport"/>
    <property type="evidence" value="ECO:0007669"/>
    <property type="project" value="TreeGrafter"/>
</dbReference>
<comment type="caution">
    <text evidence="16">The sequence shown here is derived from an EMBL/GenBank/DDBJ whole genome shotgun (WGS) entry which is preliminary data.</text>
</comment>
<feature type="repeat" description="HEAT" evidence="12">
    <location>
        <begin position="554"/>
        <end position="592"/>
    </location>
</feature>
<proteinExistence type="inferred from homology"/>
<protein>
    <recommendedName>
        <fullName evidence="11">Coatomer subunit gamma</fullName>
    </recommendedName>
</protein>
<keyword evidence="8 11" id="KW-0333">Golgi apparatus</keyword>
<evidence type="ECO:0000313" key="16">
    <source>
        <dbReference type="EMBL" id="GFH49080.1"/>
    </source>
</evidence>
<dbReference type="InterPro" id="IPR016024">
    <property type="entry name" value="ARM-type_fold"/>
</dbReference>
<dbReference type="InterPro" id="IPR013041">
    <property type="entry name" value="Clathrin_app_Ig-like_sf"/>
</dbReference>
<dbReference type="SUPFAM" id="SSF55711">
    <property type="entry name" value="Subdomain of clathrin and coatomer appendage domain"/>
    <property type="match status" value="1"/>
</dbReference>
<dbReference type="PIRSF" id="PIRSF037093">
    <property type="entry name" value="Coatomer_gamma_subunit"/>
    <property type="match status" value="1"/>
</dbReference>
<organism evidence="16 17">
    <name type="scientific">Chaetoceros tenuissimus</name>
    <dbReference type="NCBI Taxonomy" id="426638"/>
    <lineage>
        <taxon>Eukaryota</taxon>
        <taxon>Sar</taxon>
        <taxon>Stramenopiles</taxon>
        <taxon>Ochrophyta</taxon>
        <taxon>Bacillariophyta</taxon>
        <taxon>Coscinodiscophyceae</taxon>
        <taxon>Chaetocerotophycidae</taxon>
        <taxon>Chaetocerotales</taxon>
        <taxon>Chaetocerotaceae</taxon>
        <taxon>Chaetoceros</taxon>
    </lineage>
</organism>
<dbReference type="PROSITE" id="PS50077">
    <property type="entry name" value="HEAT_REPEAT"/>
    <property type="match status" value="1"/>
</dbReference>
<keyword evidence="9 11" id="KW-0472">Membrane</keyword>
<comment type="subunit">
    <text evidence="11">Oligomeric complex.</text>
</comment>
<dbReference type="InterPro" id="IPR032154">
    <property type="entry name" value="Coatomer_g_Cpla"/>
</dbReference>
<dbReference type="GO" id="GO:0030126">
    <property type="term" value="C:COPI vesicle coat"/>
    <property type="evidence" value="ECO:0007669"/>
    <property type="project" value="InterPro"/>
</dbReference>
<dbReference type="Proteomes" id="UP001054902">
    <property type="component" value="Unassembled WGS sequence"/>
</dbReference>
<keyword evidence="7 11" id="KW-0653">Protein transport</keyword>
<feature type="domain" description="Clathrin/coatomer adaptor adaptin-like N-terminal" evidence="13">
    <location>
        <begin position="45"/>
        <end position="582"/>
    </location>
</feature>
<evidence type="ECO:0000256" key="3">
    <source>
        <dbReference type="ARBA" id="ARBA00022448"/>
    </source>
</evidence>
<dbReference type="AlphaFoldDB" id="A0AAD3CQP1"/>
<dbReference type="InterPro" id="IPR021133">
    <property type="entry name" value="HEAT_type_2"/>
</dbReference>
<dbReference type="InterPro" id="IPR011989">
    <property type="entry name" value="ARM-like"/>
</dbReference>
<evidence type="ECO:0000256" key="6">
    <source>
        <dbReference type="ARBA" id="ARBA00022892"/>
    </source>
</evidence>
<dbReference type="GO" id="GO:0006886">
    <property type="term" value="P:intracellular protein transport"/>
    <property type="evidence" value="ECO:0007669"/>
    <property type="project" value="InterPro"/>
</dbReference>
<evidence type="ECO:0000313" key="17">
    <source>
        <dbReference type="Proteomes" id="UP001054902"/>
    </source>
</evidence>
<dbReference type="Pfam" id="PF08752">
    <property type="entry name" value="COP-gamma_platf"/>
    <property type="match status" value="1"/>
</dbReference>
<evidence type="ECO:0000256" key="10">
    <source>
        <dbReference type="ARBA" id="ARBA00023329"/>
    </source>
</evidence>
<keyword evidence="3 11" id="KW-0813">Transport</keyword>
<dbReference type="Gene3D" id="3.30.310.10">
    <property type="entry name" value="TATA-Binding Protein"/>
    <property type="match status" value="1"/>
</dbReference>
<dbReference type="FunFam" id="3.30.310.10:FF:000011">
    <property type="entry name" value="Coatomer subunit gamma"/>
    <property type="match status" value="1"/>
</dbReference>
<dbReference type="GO" id="GO:0006888">
    <property type="term" value="P:endoplasmic reticulum to Golgi vesicle-mediated transport"/>
    <property type="evidence" value="ECO:0007669"/>
    <property type="project" value="TreeGrafter"/>
</dbReference>
<dbReference type="Gene3D" id="1.25.10.10">
    <property type="entry name" value="Leucine-rich Repeat Variant"/>
    <property type="match status" value="2"/>
</dbReference>
<evidence type="ECO:0000256" key="8">
    <source>
        <dbReference type="ARBA" id="ARBA00023034"/>
    </source>
</evidence>
<dbReference type="SUPFAM" id="SSF49348">
    <property type="entry name" value="Clathrin adaptor appendage domain"/>
    <property type="match status" value="1"/>
</dbReference>
<dbReference type="GO" id="GO:0000139">
    <property type="term" value="C:Golgi membrane"/>
    <property type="evidence" value="ECO:0007669"/>
    <property type="project" value="UniProtKB-SubCell"/>
</dbReference>
<dbReference type="GO" id="GO:0005198">
    <property type="term" value="F:structural molecule activity"/>
    <property type="evidence" value="ECO:0007669"/>
    <property type="project" value="InterPro"/>
</dbReference>
<dbReference type="InterPro" id="IPR013040">
    <property type="entry name" value="Coatomer_gsu_app_Ig-like_dom"/>
</dbReference>
<feature type="domain" description="Coatomer subunit gamma C-terminal" evidence="15">
    <location>
        <begin position="830"/>
        <end position="942"/>
    </location>
</feature>
<keyword evidence="6 11" id="KW-0931">ER-Golgi transport</keyword>
<evidence type="ECO:0000259" key="13">
    <source>
        <dbReference type="Pfam" id="PF01602"/>
    </source>
</evidence>
<keyword evidence="10 11" id="KW-0968">Cytoplasmic vesicle</keyword>
<dbReference type="SUPFAM" id="SSF48371">
    <property type="entry name" value="ARM repeat"/>
    <property type="match status" value="1"/>
</dbReference>
<evidence type="ECO:0000256" key="4">
    <source>
        <dbReference type="ARBA" id="ARBA00022490"/>
    </source>
</evidence>
<keyword evidence="4 11" id="KW-0963">Cytoplasm</keyword>
<dbReference type="InterPro" id="IPR017106">
    <property type="entry name" value="Coatomer_gsu"/>
</dbReference>
<comment type="subcellular location">
    <subcellularLocation>
        <location evidence="11">Cytoplasm</location>
    </subcellularLocation>
    <subcellularLocation>
        <location evidence="1 11">Golgi apparatus membrane</location>
        <topology evidence="1 11">Peripheral membrane protein</topology>
        <orientation evidence="1 11">Cytoplasmic side</orientation>
    </subcellularLocation>
    <subcellularLocation>
        <location evidence="11">Cytoplasmic vesicle</location>
        <location evidence="11">COPI-coated vesicle membrane</location>
        <topology evidence="11">Peripheral membrane protein</topology>
        <orientation evidence="11">Cytoplasmic side</orientation>
    </subcellularLocation>
</comment>
<dbReference type="Pfam" id="PF16381">
    <property type="entry name" value="Coatomer_g_Cpla"/>
    <property type="match status" value="1"/>
</dbReference>
<evidence type="ECO:0000256" key="9">
    <source>
        <dbReference type="ARBA" id="ARBA00023136"/>
    </source>
</evidence>
<evidence type="ECO:0000256" key="1">
    <source>
        <dbReference type="ARBA" id="ARBA00004255"/>
    </source>
</evidence>
<dbReference type="GO" id="GO:0009306">
    <property type="term" value="P:protein secretion"/>
    <property type="evidence" value="ECO:0007669"/>
    <property type="project" value="TreeGrafter"/>
</dbReference>
<dbReference type="GO" id="GO:0005793">
    <property type="term" value="C:endoplasmic reticulum-Golgi intermediate compartment"/>
    <property type="evidence" value="ECO:0007669"/>
    <property type="project" value="TreeGrafter"/>
</dbReference>
<keyword evidence="5" id="KW-0677">Repeat</keyword>
<dbReference type="Pfam" id="PF01602">
    <property type="entry name" value="Adaptin_N"/>
    <property type="match status" value="1"/>
</dbReference>
<sequence>MADDLLKEVTDFFKDGEKDKKIEKSFANVNKASTLIAARDFHDSIKVKEDPSNCRRTLTQLLHLQQNAVEKLNHIEATEVFFGVTKLFFCKDSSLRRMVYVALKELYKLCDPSDVIIVTSCLTKDMTCNIDIYRANALRVLVRIIDSSMLSALERYVKQAIMHKSPLVASSALVSSLQLYQKSTENASIVKRWIGEVNEAMKSNDAMVQFHATELFYQIKENDRLAISKFVQKHSGVITNGSSSASRIKDRVRSPLAIICLIRYTSKLMHEEVMEGRVASDASIMNATEICAVGYRYFESCLRHEVDIVAFEAAKAICTLPTTSPEVVLPALSVLQLSLSSTKPASRLATVKLLCGLASLHPRLVSRFNEGLEALIGDPNRLIGTLSMMTLLKTGTENSLDRLLKSISNFLYQIAEEYKVMVVHSLERVCLTYPTKSRIVIGFLSKFLRDEGGFLFKKTIVKSIVSLIQKIPEDDVRDIALLYLCEFIEDCEFVNLSTEIIHLIGQYGPQASSPARYVRFVYNRCILEKSVIRASAISALTTFAIECPDLRHSILPLLKSCLTDEDDETRDRVVLALNLIGEDSTETNTDEKDYDAHDKQSEETSIVHVLTSKLPMSFDNLALSLKAYQKIPGAMEAIEPLSFDNLPIVEGPDEIESKGSGILEESPSNLLEDDNIKKLDPAAAVYAIPELASFGRVFKSCNPIPVTEAESEYVVTYIKHILDNFIILQFMVQNTIEDQRLENVSVALQTDSAAYEVVGEIEAKTISYGHSENCYTVLERNLQEPFEPFALAAELKFTVIQVDPETGEGEGDQDLLEEEYPLEDLEIFNSDFVAKTTVVDFRKAWESIGNTNEILQKFGLGDKTIQSATIAVVDCLGMQTCDGTGQIKPGSKQHMLHLSGTYLGGVKVLARCQIAGSKDVGTILKIAIRSESKEVSKQILESL</sequence>
<dbReference type="Gene3D" id="2.60.40.1480">
    <property type="entry name" value="Coatomer, gamma subunit, appendage domain"/>
    <property type="match status" value="1"/>
</dbReference>
<keyword evidence="17" id="KW-1185">Reference proteome</keyword>
<dbReference type="InterPro" id="IPR002553">
    <property type="entry name" value="Clathrin/coatomer_adapt-like_N"/>
</dbReference>
<dbReference type="PANTHER" id="PTHR10261:SF0">
    <property type="entry name" value="COATOMER SUBUNIT GAMMA-2"/>
    <property type="match status" value="1"/>
</dbReference>
<dbReference type="PANTHER" id="PTHR10261">
    <property type="entry name" value="COATOMER SUBUNIT GAMMA"/>
    <property type="match status" value="1"/>
</dbReference>
<feature type="domain" description="Coatomer gamma subunit appendage Ig-like subdomain" evidence="14">
    <location>
        <begin position="682"/>
        <end position="827"/>
    </location>
</feature>
<accession>A0AAD3CQP1</accession>
<evidence type="ECO:0000259" key="14">
    <source>
        <dbReference type="Pfam" id="PF08752"/>
    </source>
</evidence>
<evidence type="ECO:0000256" key="7">
    <source>
        <dbReference type="ARBA" id="ARBA00022927"/>
    </source>
</evidence>
<dbReference type="InterPro" id="IPR012295">
    <property type="entry name" value="TBP_dom_sf"/>
</dbReference>
<dbReference type="InterPro" id="IPR009028">
    <property type="entry name" value="Coatomer/calthrin_app_sub_C"/>
</dbReference>
<dbReference type="InterPro" id="IPR037067">
    <property type="entry name" value="Coatomer_gsu_app_sf"/>
</dbReference>
<comment type="function">
    <text evidence="11">The coatomer is a cytosolic protein complex that binds to dilysine motifs and reversibly associates with Golgi non-clathrin-coated vesicles, which further mediate biosynthetic protein transport from the ER, via the Golgi up to the trans Golgi network. Coatomer complex is required for budding from Golgi membranes, and is essential for the retrograde Golgi-to-ER transport of dilysine-tagged proteins.</text>
</comment>
<evidence type="ECO:0000256" key="12">
    <source>
        <dbReference type="PROSITE-ProRule" id="PRU00103"/>
    </source>
</evidence>
<dbReference type="GO" id="GO:0005783">
    <property type="term" value="C:endoplasmic reticulum"/>
    <property type="evidence" value="ECO:0007669"/>
    <property type="project" value="TreeGrafter"/>
</dbReference>
<reference evidence="16 17" key="1">
    <citation type="journal article" date="2021" name="Sci. Rep.">
        <title>The genome of the diatom Chaetoceros tenuissimus carries an ancient integrated fragment of an extant virus.</title>
        <authorList>
            <person name="Hongo Y."/>
            <person name="Kimura K."/>
            <person name="Takaki Y."/>
            <person name="Yoshida Y."/>
            <person name="Baba S."/>
            <person name="Kobayashi G."/>
            <person name="Nagasaki K."/>
            <person name="Hano T."/>
            <person name="Tomaru Y."/>
        </authorList>
    </citation>
    <scope>NUCLEOTIDE SEQUENCE [LARGE SCALE GENOMIC DNA]</scope>
    <source>
        <strain evidence="16 17">NIES-3715</strain>
    </source>
</reference>
<dbReference type="EMBL" id="BLLK01000032">
    <property type="protein sequence ID" value="GFH49080.1"/>
    <property type="molecule type" value="Genomic_DNA"/>
</dbReference>
<evidence type="ECO:0000256" key="5">
    <source>
        <dbReference type="ARBA" id="ARBA00022737"/>
    </source>
</evidence>
<name>A0AAD3CQP1_9STRA</name>
<evidence type="ECO:0000259" key="15">
    <source>
        <dbReference type="Pfam" id="PF16381"/>
    </source>
</evidence>